<accession>A0A3B4C0F2</accession>
<feature type="transmembrane region" description="Helical" evidence="1">
    <location>
        <begin position="12"/>
        <end position="32"/>
    </location>
</feature>
<dbReference type="Ensembl" id="ENSPNAT00000007121.2">
    <property type="protein sequence ID" value="ENSPNAP00000004370.1"/>
    <property type="gene ID" value="ENSPNAG00000001447.2"/>
</dbReference>
<dbReference type="OMA" id="HMMNNSR"/>
<name>A0A3B4C0F2_PYGNA</name>
<dbReference type="GeneTree" id="ENSGT00500000045333"/>
<keyword evidence="1" id="KW-0472">Membrane</keyword>
<keyword evidence="1" id="KW-0812">Transmembrane</keyword>
<protein>
    <recommendedName>
        <fullName evidence="4">CEBPZ opposite strand</fullName>
    </recommendedName>
</protein>
<proteinExistence type="predicted"/>
<reference evidence="2 3" key="1">
    <citation type="submission" date="2020-10" db="EMBL/GenBank/DDBJ databases">
        <title>Pygocentrus nattereri (red-bellied piranha) genome, fPygNat1, primary haplotype.</title>
        <authorList>
            <person name="Myers G."/>
            <person name="Meyer A."/>
            <person name="Karagic N."/>
            <person name="Pippel M."/>
            <person name="Winkler S."/>
            <person name="Tracey A."/>
            <person name="Wood J."/>
            <person name="Formenti G."/>
            <person name="Howe K."/>
            <person name="Fedrigo O."/>
            <person name="Jarvis E.D."/>
        </authorList>
    </citation>
    <scope>NUCLEOTIDE SEQUENCE [LARGE SCALE GENOMIC DNA]</scope>
</reference>
<dbReference type="PANTHER" id="PTHR38001">
    <property type="entry name" value="PROTEIN CEBPZOS"/>
    <property type="match status" value="1"/>
</dbReference>
<reference evidence="2" key="3">
    <citation type="submission" date="2025-09" db="UniProtKB">
        <authorList>
            <consortium name="Ensembl"/>
        </authorList>
    </citation>
    <scope>IDENTIFICATION</scope>
</reference>
<dbReference type="GeneID" id="108426321"/>
<evidence type="ECO:0000256" key="1">
    <source>
        <dbReference type="SAM" id="Phobius"/>
    </source>
</evidence>
<reference evidence="2" key="2">
    <citation type="submission" date="2025-08" db="UniProtKB">
        <authorList>
            <consortium name="Ensembl"/>
        </authorList>
    </citation>
    <scope>IDENTIFICATION</scope>
</reference>
<dbReference type="PANTHER" id="PTHR38001:SF1">
    <property type="entry name" value="PROTEIN CEBPZOS"/>
    <property type="match status" value="1"/>
</dbReference>
<dbReference type="Proteomes" id="UP001501920">
    <property type="component" value="Chromosome 4"/>
</dbReference>
<evidence type="ECO:0000313" key="2">
    <source>
        <dbReference type="Ensembl" id="ENSPNAP00000004370.1"/>
    </source>
</evidence>
<keyword evidence="1" id="KW-1133">Transmembrane helix</keyword>
<evidence type="ECO:0008006" key="4">
    <source>
        <dbReference type="Google" id="ProtNLM"/>
    </source>
</evidence>
<dbReference type="OrthoDB" id="5804148at2759"/>
<gene>
    <name evidence="2" type="primary">CEBPZOS</name>
</gene>
<dbReference type="AlphaFoldDB" id="A0A3B4C0F2"/>
<organism evidence="2 3">
    <name type="scientific">Pygocentrus nattereri</name>
    <name type="common">Red-bellied piranha</name>
    <dbReference type="NCBI Taxonomy" id="42514"/>
    <lineage>
        <taxon>Eukaryota</taxon>
        <taxon>Metazoa</taxon>
        <taxon>Chordata</taxon>
        <taxon>Craniata</taxon>
        <taxon>Vertebrata</taxon>
        <taxon>Euteleostomi</taxon>
        <taxon>Actinopterygii</taxon>
        <taxon>Neopterygii</taxon>
        <taxon>Teleostei</taxon>
        <taxon>Ostariophysi</taxon>
        <taxon>Characiformes</taxon>
        <taxon>Characoidei</taxon>
        <taxon>Pygocentrus</taxon>
    </lineage>
</organism>
<sequence>MAPKTMEPMARRIFKGVILLEVAGVFAAYGLFHKMNSSQDFRGTVNKYFPSVLEVFYKSNEWSGIYGIREADREAWSKQD</sequence>
<evidence type="ECO:0000313" key="3">
    <source>
        <dbReference type="Proteomes" id="UP001501920"/>
    </source>
</evidence>
<keyword evidence="3" id="KW-1185">Reference proteome</keyword>
<dbReference type="InterPro" id="IPR037764">
    <property type="entry name" value="CEBPZOS"/>
</dbReference>